<keyword evidence="8" id="KW-1185">Reference proteome</keyword>
<dbReference type="EMBL" id="JAVRHT010000002">
    <property type="protein sequence ID" value="MDT0630409.1"/>
    <property type="molecule type" value="Genomic_DNA"/>
</dbReference>
<evidence type="ECO:0000256" key="1">
    <source>
        <dbReference type="ARBA" id="ARBA00004141"/>
    </source>
</evidence>
<gene>
    <name evidence="7" type="ORF">RM540_01505</name>
</gene>
<evidence type="ECO:0000256" key="2">
    <source>
        <dbReference type="ARBA" id="ARBA00022692"/>
    </source>
</evidence>
<sequence>MDDRLQIQTAQNVALAVAPAGLGERILAWAADTALWVGYALLLFWLLGRAGADAEWLVVLLVAVPVLLYHLLFEVFFDGQTPGKRLLKVRVARLDGAQPTLGQYLVRWLLRFVDVTMTSGTVAVVAVGVTRRAQRLGDLAAGTTVIRQRRRVRLAEVLYPPTPPEYVPAVPEAEALSDADVQTLRAVLVRLRLSRRDRRSSALADRAKQAIEAKLSLGPSPLPAPEFLETVVRDHTALVDRYG</sequence>
<comment type="caution">
    <text evidence="7">The sequence shown here is derived from an EMBL/GenBank/DDBJ whole genome shotgun (WGS) entry which is preliminary data.</text>
</comment>
<evidence type="ECO:0000256" key="3">
    <source>
        <dbReference type="ARBA" id="ARBA00022989"/>
    </source>
</evidence>
<reference evidence="7 8" key="1">
    <citation type="submission" date="2023-09" db="EMBL/GenBank/DDBJ databases">
        <authorList>
            <person name="Rey-Velasco X."/>
        </authorList>
    </citation>
    <scope>NUCLEOTIDE SEQUENCE [LARGE SCALE GENOMIC DNA]</scope>
    <source>
        <strain evidence="7 8">F394</strain>
    </source>
</reference>
<feature type="domain" description="RDD" evidence="6">
    <location>
        <begin position="20"/>
        <end position="142"/>
    </location>
</feature>
<organism evidence="7 8">
    <name type="scientific">Rubrivirga litoralis</name>
    <dbReference type="NCBI Taxonomy" id="3075598"/>
    <lineage>
        <taxon>Bacteria</taxon>
        <taxon>Pseudomonadati</taxon>
        <taxon>Rhodothermota</taxon>
        <taxon>Rhodothermia</taxon>
        <taxon>Rhodothermales</taxon>
        <taxon>Rubricoccaceae</taxon>
        <taxon>Rubrivirga</taxon>
    </lineage>
</organism>
<feature type="transmembrane region" description="Helical" evidence="5">
    <location>
        <begin position="54"/>
        <end position="72"/>
    </location>
</feature>
<proteinExistence type="predicted"/>
<dbReference type="InterPro" id="IPR010432">
    <property type="entry name" value="RDD"/>
</dbReference>
<feature type="transmembrane region" description="Helical" evidence="5">
    <location>
        <begin position="108"/>
        <end position="129"/>
    </location>
</feature>
<keyword evidence="2 5" id="KW-0812">Transmembrane</keyword>
<evidence type="ECO:0000256" key="5">
    <source>
        <dbReference type="SAM" id="Phobius"/>
    </source>
</evidence>
<comment type="subcellular location">
    <subcellularLocation>
        <location evidence="1">Membrane</location>
        <topology evidence="1">Multi-pass membrane protein</topology>
    </subcellularLocation>
</comment>
<protein>
    <submittedName>
        <fullName evidence="7">RDD family protein</fullName>
    </submittedName>
</protein>
<dbReference type="PANTHER" id="PTHR38480">
    <property type="entry name" value="SLR0254 PROTEIN"/>
    <property type="match status" value="1"/>
</dbReference>
<evidence type="ECO:0000256" key="4">
    <source>
        <dbReference type="ARBA" id="ARBA00023136"/>
    </source>
</evidence>
<dbReference type="Proteomes" id="UP001267426">
    <property type="component" value="Unassembled WGS sequence"/>
</dbReference>
<evidence type="ECO:0000313" key="7">
    <source>
        <dbReference type="EMBL" id="MDT0630409.1"/>
    </source>
</evidence>
<name>A0ABU3BM83_9BACT</name>
<evidence type="ECO:0000313" key="8">
    <source>
        <dbReference type="Proteomes" id="UP001267426"/>
    </source>
</evidence>
<dbReference type="PANTHER" id="PTHR38480:SF1">
    <property type="entry name" value="SLR0254 PROTEIN"/>
    <property type="match status" value="1"/>
</dbReference>
<feature type="transmembrane region" description="Helical" evidence="5">
    <location>
        <begin position="26"/>
        <end position="47"/>
    </location>
</feature>
<dbReference type="RefSeq" id="WP_311661493.1">
    <property type="nucleotide sequence ID" value="NZ_JAVRHT010000002.1"/>
</dbReference>
<dbReference type="Pfam" id="PF06271">
    <property type="entry name" value="RDD"/>
    <property type="match status" value="1"/>
</dbReference>
<keyword evidence="4 5" id="KW-0472">Membrane</keyword>
<keyword evidence="3 5" id="KW-1133">Transmembrane helix</keyword>
<evidence type="ECO:0000259" key="6">
    <source>
        <dbReference type="Pfam" id="PF06271"/>
    </source>
</evidence>
<accession>A0ABU3BM83</accession>
<feature type="non-terminal residue" evidence="7">
    <location>
        <position position="243"/>
    </location>
</feature>